<dbReference type="PRINTS" id="PR02052">
    <property type="entry name" value="ABRAXAS"/>
</dbReference>
<dbReference type="Pfam" id="PF00271">
    <property type="entry name" value="Helicase_C"/>
    <property type="match status" value="1"/>
</dbReference>
<dbReference type="PANTHER" id="PTHR47961:SF12">
    <property type="entry name" value="HELICASE POLQ-LIKE"/>
    <property type="match status" value="1"/>
</dbReference>
<feature type="domain" description="Helicase C-terminal" evidence="21">
    <location>
        <begin position="789"/>
        <end position="959"/>
    </location>
</feature>
<dbReference type="InterPro" id="IPR037518">
    <property type="entry name" value="MPN"/>
</dbReference>
<dbReference type="Pfam" id="PF21125">
    <property type="entry name" value="MPN_2A_DUB_like"/>
    <property type="match status" value="1"/>
</dbReference>
<dbReference type="SUPFAM" id="SSF46785">
    <property type="entry name" value="Winged helix' DNA-binding domain"/>
    <property type="match status" value="1"/>
</dbReference>
<evidence type="ECO:0000256" key="11">
    <source>
        <dbReference type="ARBA" id="ARBA00023054"/>
    </source>
</evidence>
<keyword evidence="23" id="KW-1185">Reference proteome</keyword>
<dbReference type="Proteomes" id="UP000886611">
    <property type="component" value="Unassembled WGS sequence"/>
</dbReference>
<evidence type="ECO:0000256" key="8">
    <source>
        <dbReference type="ARBA" id="ARBA00022806"/>
    </source>
</evidence>
<dbReference type="SUPFAM" id="SSF52540">
    <property type="entry name" value="P-loop containing nucleoside triphosphate hydrolases"/>
    <property type="match status" value="2"/>
</dbReference>
<evidence type="ECO:0000256" key="4">
    <source>
        <dbReference type="ARBA" id="ARBA00022553"/>
    </source>
</evidence>
<comment type="subcellular location">
    <subcellularLocation>
        <location evidence="1">Nucleus</location>
    </subcellularLocation>
</comment>
<evidence type="ECO:0000256" key="9">
    <source>
        <dbReference type="ARBA" id="ARBA00022840"/>
    </source>
</evidence>
<gene>
    <name evidence="22" type="primary">Helq</name>
    <name evidence="22" type="ORF">GTO96_0020991</name>
</gene>
<dbReference type="InterPro" id="IPR001650">
    <property type="entry name" value="Helicase_C-like"/>
</dbReference>
<dbReference type="SMART" id="SM00490">
    <property type="entry name" value="HELICc"/>
    <property type="match status" value="1"/>
</dbReference>
<dbReference type="SUPFAM" id="SSF158702">
    <property type="entry name" value="Sec63 N-terminal domain-like"/>
    <property type="match status" value="1"/>
</dbReference>
<evidence type="ECO:0000256" key="15">
    <source>
        <dbReference type="ARBA" id="ARBA00030777"/>
    </source>
</evidence>
<evidence type="ECO:0000256" key="17">
    <source>
        <dbReference type="SAM" id="Coils"/>
    </source>
</evidence>
<evidence type="ECO:0000256" key="18">
    <source>
        <dbReference type="SAM" id="MobiDB-lite"/>
    </source>
</evidence>
<dbReference type="CDD" id="cd18026">
    <property type="entry name" value="DEXHc_POLQ-like"/>
    <property type="match status" value="1"/>
</dbReference>
<dbReference type="Pfam" id="PF21099">
    <property type="entry name" value="POLQ_helical"/>
    <property type="match status" value="1"/>
</dbReference>
<dbReference type="InterPro" id="IPR036390">
    <property type="entry name" value="WH_DNA-bd_sf"/>
</dbReference>
<dbReference type="PROSITE" id="PS50249">
    <property type="entry name" value="MPN"/>
    <property type="match status" value="1"/>
</dbReference>
<dbReference type="PRINTS" id="PR02051">
    <property type="entry name" value="PROTEINF175"/>
</dbReference>
<comment type="caution">
    <text evidence="22">The sequence shown here is derived from an EMBL/GenBank/DDBJ whole genome shotgun (WGS) entry which is preliminary data.</text>
</comment>
<feature type="region of interest" description="Disordered" evidence="18">
    <location>
        <begin position="316"/>
        <end position="360"/>
    </location>
</feature>
<evidence type="ECO:0000313" key="23">
    <source>
        <dbReference type="Proteomes" id="UP000886611"/>
    </source>
</evidence>
<dbReference type="Pfam" id="PF00270">
    <property type="entry name" value="DEAD"/>
    <property type="match status" value="1"/>
</dbReference>
<feature type="coiled-coil region" evidence="17">
    <location>
        <begin position="199"/>
        <end position="240"/>
    </location>
</feature>
<dbReference type="InterPro" id="IPR050474">
    <property type="entry name" value="Hel308_SKI2-like"/>
</dbReference>
<dbReference type="GO" id="GO:0016787">
    <property type="term" value="F:hydrolase activity"/>
    <property type="evidence" value="ECO:0007669"/>
    <property type="project" value="UniProtKB-KW"/>
</dbReference>
<feature type="non-terminal residue" evidence="22">
    <location>
        <position position="1"/>
    </location>
</feature>
<evidence type="ECO:0000256" key="6">
    <source>
        <dbReference type="ARBA" id="ARBA00022763"/>
    </source>
</evidence>
<keyword evidence="11 17" id="KW-0175">Coiled coil</keyword>
<dbReference type="InterPro" id="IPR014001">
    <property type="entry name" value="Helicase_ATP-bd"/>
</dbReference>
<dbReference type="GO" id="GO:0043138">
    <property type="term" value="F:3'-5' DNA helicase activity"/>
    <property type="evidence" value="ECO:0007669"/>
    <property type="project" value="UniProtKB-EC"/>
</dbReference>
<dbReference type="GO" id="GO:0005524">
    <property type="term" value="F:ATP binding"/>
    <property type="evidence" value="ECO:0007669"/>
    <property type="project" value="UniProtKB-KW"/>
</dbReference>
<dbReference type="InterPro" id="IPR011545">
    <property type="entry name" value="DEAD/DEAH_box_helicase_dom"/>
</dbReference>
<evidence type="ECO:0000256" key="1">
    <source>
        <dbReference type="ARBA" id="ARBA00004123"/>
    </source>
</evidence>
<dbReference type="CDD" id="cd18795">
    <property type="entry name" value="SF2_C_Ski2"/>
    <property type="match status" value="1"/>
</dbReference>
<evidence type="ECO:0000256" key="16">
    <source>
        <dbReference type="ARBA" id="ARBA00048988"/>
    </source>
</evidence>
<evidence type="ECO:0000259" key="20">
    <source>
        <dbReference type="PROSITE" id="PS51192"/>
    </source>
</evidence>
<feature type="domain" description="Helicase ATP-binding" evidence="20">
    <location>
        <begin position="674"/>
        <end position="808"/>
    </location>
</feature>
<keyword evidence="5" id="KW-0547">Nucleotide-binding</keyword>
<dbReference type="InterPro" id="IPR027417">
    <property type="entry name" value="P-loop_NTPase"/>
</dbReference>
<keyword evidence="10" id="KW-0156">Chromatin regulator</keyword>
<evidence type="ECO:0000259" key="21">
    <source>
        <dbReference type="PROSITE" id="PS51194"/>
    </source>
</evidence>
<keyword evidence="9" id="KW-0067">ATP-binding</keyword>
<protein>
    <recommendedName>
        <fullName evidence="3">BRCA1-A complex subunit Abraxas 1</fullName>
    </recommendedName>
    <alternativeName>
        <fullName evidence="15">Coiled-coil domain-containing protein 98</fullName>
    </alternativeName>
    <alternativeName>
        <fullName evidence="14">Protein FAM175A</fullName>
    </alternativeName>
</protein>
<dbReference type="Gene3D" id="1.10.3380.30">
    <property type="match status" value="1"/>
</dbReference>
<dbReference type="GO" id="GO:0006281">
    <property type="term" value="P:DNA repair"/>
    <property type="evidence" value="ECO:0007669"/>
    <property type="project" value="UniProtKB-KW"/>
</dbReference>
<evidence type="ECO:0000256" key="14">
    <source>
        <dbReference type="ARBA" id="ARBA00030629"/>
    </source>
</evidence>
<comment type="similarity">
    <text evidence="2">Belongs to the FAM175 family. Abraxas subfamily.</text>
</comment>
<dbReference type="FunFam" id="3.40.50.300:FF:000813">
    <property type="entry name" value="helicase POLQ-like isoform X1"/>
    <property type="match status" value="1"/>
</dbReference>
<evidence type="ECO:0000313" key="22">
    <source>
        <dbReference type="EMBL" id="KAG2466539.1"/>
    </source>
</evidence>
<name>A0A8X7XFS5_POLSE</name>
<reference evidence="22 23" key="1">
    <citation type="journal article" date="2021" name="Cell">
        <title>Tracing the genetic footprints of vertebrate landing in non-teleost ray-finned fishes.</title>
        <authorList>
            <person name="Bi X."/>
            <person name="Wang K."/>
            <person name="Yang L."/>
            <person name="Pan H."/>
            <person name="Jiang H."/>
            <person name="Wei Q."/>
            <person name="Fang M."/>
            <person name="Yu H."/>
            <person name="Zhu C."/>
            <person name="Cai Y."/>
            <person name="He Y."/>
            <person name="Gan X."/>
            <person name="Zeng H."/>
            <person name="Yu D."/>
            <person name="Zhu Y."/>
            <person name="Jiang H."/>
            <person name="Qiu Q."/>
            <person name="Yang H."/>
            <person name="Zhang Y.E."/>
            <person name="Wang W."/>
            <person name="Zhu M."/>
            <person name="He S."/>
            <person name="Zhang G."/>
        </authorList>
    </citation>
    <scope>NUCLEOTIDE SEQUENCE [LARGE SCALE GENOMIC DNA]</scope>
    <source>
        <strain evidence="22">Bchr_013</strain>
    </source>
</reference>
<keyword evidence="6" id="KW-0227">DNA damage</keyword>
<keyword evidence="8 22" id="KW-0347">Helicase</keyword>
<evidence type="ECO:0000256" key="7">
    <source>
        <dbReference type="ARBA" id="ARBA00022801"/>
    </source>
</evidence>
<accession>A0A8X7XFS5</accession>
<dbReference type="InterPro" id="IPR023238">
    <property type="entry name" value="FAM175"/>
</dbReference>
<feature type="non-terminal residue" evidence="22">
    <location>
        <position position="1237"/>
    </location>
</feature>
<dbReference type="GO" id="GO:0006325">
    <property type="term" value="P:chromatin organization"/>
    <property type="evidence" value="ECO:0007669"/>
    <property type="project" value="UniProtKB-KW"/>
</dbReference>
<keyword evidence="7" id="KW-0378">Hydrolase</keyword>
<dbReference type="PROSITE" id="PS51194">
    <property type="entry name" value="HELICASE_CTER"/>
    <property type="match status" value="1"/>
</dbReference>
<dbReference type="Gene3D" id="1.10.150.20">
    <property type="entry name" value="5' to 3' exonuclease, C-terminal subdomain"/>
    <property type="match status" value="1"/>
</dbReference>
<keyword evidence="13" id="KW-0539">Nucleus</keyword>
<dbReference type="PROSITE" id="PS51192">
    <property type="entry name" value="HELICASE_ATP_BIND_1"/>
    <property type="match status" value="1"/>
</dbReference>
<feature type="region of interest" description="Disordered" evidence="18">
    <location>
        <begin position="541"/>
        <end position="580"/>
    </location>
</feature>
<evidence type="ECO:0000256" key="3">
    <source>
        <dbReference type="ARBA" id="ARBA00013672"/>
    </source>
</evidence>
<dbReference type="Pfam" id="PF20470">
    <property type="entry name" value="HTH_61"/>
    <property type="match status" value="1"/>
</dbReference>
<proteinExistence type="inferred from homology"/>
<dbReference type="FunFam" id="1.10.150.20:FF:000058">
    <property type="entry name" value="Helicase, POLQ like"/>
    <property type="match status" value="1"/>
</dbReference>
<organism evidence="22 23">
    <name type="scientific">Polypterus senegalus</name>
    <name type="common">Senegal bichir</name>
    <dbReference type="NCBI Taxonomy" id="55291"/>
    <lineage>
        <taxon>Eukaryota</taxon>
        <taxon>Metazoa</taxon>
        <taxon>Chordata</taxon>
        <taxon>Craniata</taxon>
        <taxon>Vertebrata</taxon>
        <taxon>Euteleostomi</taxon>
        <taxon>Actinopterygii</taxon>
        <taxon>Polypteriformes</taxon>
        <taxon>Polypteridae</taxon>
        <taxon>Polypterus</taxon>
    </lineage>
</organism>
<dbReference type="Gene3D" id="3.40.50.300">
    <property type="entry name" value="P-loop containing nucleotide triphosphate hydrolases"/>
    <property type="match status" value="2"/>
</dbReference>
<sequence>MENLNVTVRVSGYVLGSLAFHHLNHDSDVEGFLLGEVKAEEKNSITDSQIDDVQVEYTIVNQKALKMIQSFDKQKVIGWYRQRRNTEQAMTFREHVVHRSLEKHLSNQELVFLLLTSNVFIGSNSTHVLGYAVYKPQERLFQKIPVMVTNLGMADQHDYHTFSTTYTSQGYSCAIKKHRSKFFNSDGTLKEVCEINKMSSSLQEELKKTCKKVEESERSVEKLLSEVKHLRKIVKEKKKLAMQETGAKDYENSKAEENILLCQALQKLFPESKLLQTRTTTVDGFALPTYCYGTDHDIDILERLTLVAPEGPYATRTPLSHKRKAVSPVHSPPPPKSQFKTVCEESNSEEDDDEHSNSETVDDLHECQNGVLHSMNVAFNSKLPPKQPSLRKRSRNSWSSCMSPARKKGSGKTAVQIPVMSSSPRQQYCSDDEDLFGDYDSFGNDSSFLAKLEDIEKNLEPSSSITNACGEHGDTSDRISPVQSNINVLHPCLENKTFASSAVLSGRKKVKTCHFNSTNDNKYASDTMDDLCHDMQASQKTLMKAQRPSTVRLRDEEQTGYENSTEEKVSSSVKHKVSNEKDVQMPNRRKSLKDKIKSTMAGNAIAQSPQVSKAKQQKEEAVTEEINVAIKTIETTSGVDLGPFFGLPSKIKELISQLKGIKELYEWQKTCLTLESVQQKRNLIYSLPTSGGKTLVAEILILRELLCWKKDALFILPYIAIVQEKVRGLSAFGLELDFLVEEYAGSKGRFPPIKRRQKNSLYIATIEKGHSLVNSLIETNRLGNVGLVVVDEVGDFVMHKKNEKTRLLDEIKSTGNGSICSTLKRIIPYGLAYHHSGLTNDERKLIEEAYASGVLCLLTCTSTLAAGVNLPARRSVNNETVILRSPYVAKDFLKRSQYKQMIGRAGRAGIDTSGESILILQAKDKLLAKELVSRPLENCCSNLLSDNGKGLPSLVLSLIGLKITQTPREILEFVTCTLFSVQQKHISSEKSLSDIVNECLEFLTKKGLIKCSDVNQENEAVEVTQLGRATFKGSIDLTYCDILYKDLKAGLEGLVLQSVLHLIYLVTPYEIVSQCKPDWMIFFKQFNQLTSAEQKIVEIVGVPESYITKKASGQAIRTELEEFWAYRALFTEVTKRLTYCAKAELIPLMEVAGVLEARAKQLYNAGYKTLAHLANADPVVLVKTINNLSKRQSNQIVISAKMLLKEKAEALQEEVNELLTLPADLPSLDGLSTEASV</sequence>
<keyword evidence="12" id="KW-0234">DNA repair</keyword>
<evidence type="ECO:0000256" key="5">
    <source>
        <dbReference type="ARBA" id="ARBA00022741"/>
    </source>
</evidence>
<feature type="region of interest" description="Disordered" evidence="18">
    <location>
        <begin position="379"/>
        <end position="415"/>
    </location>
</feature>
<evidence type="ECO:0000256" key="10">
    <source>
        <dbReference type="ARBA" id="ARBA00022853"/>
    </source>
</evidence>
<dbReference type="PANTHER" id="PTHR47961">
    <property type="entry name" value="DNA POLYMERASE THETA, PUTATIVE (AFU_ORTHOLOGUE AFUA_1G05260)-RELATED"/>
    <property type="match status" value="1"/>
</dbReference>
<evidence type="ECO:0000256" key="12">
    <source>
        <dbReference type="ARBA" id="ARBA00023204"/>
    </source>
</evidence>
<feature type="domain" description="MPN" evidence="19">
    <location>
        <begin position="8"/>
        <end position="140"/>
    </location>
</feature>
<keyword evidence="4" id="KW-0597">Phosphoprotein</keyword>
<dbReference type="InterPro" id="IPR046931">
    <property type="entry name" value="HTH_61"/>
</dbReference>
<evidence type="ECO:0000256" key="13">
    <source>
        <dbReference type="ARBA" id="ARBA00023242"/>
    </source>
</evidence>
<dbReference type="GO" id="GO:0003676">
    <property type="term" value="F:nucleic acid binding"/>
    <property type="evidence" value="ECO:0007669"/>
    <property type="project" value="InterPro"/>
</dbReference>
<dbReference type="InterPro" id="IPR048960">
    <property type="entry name" value="POLQ-like_helical"/>
</dbReference>
<comment type="catalytic activity">
    <reaction evidence="16">
        <text>ATP + H2O = ADP + phosphate + H(+)</text>
        <dbReference type="Rhea" id="RHEA:13065"/>
        <dbReference type="ChEBI" id="CHEBI:15377"/>
        <dbReference type="ChEBI" id="CHEBI:15378"/>
        <dbReference type="ChEBI" id="CHEBI:30616"/>
        <dbReference type="ChEBI" id="CHEBI:43474"/>
        <dbReference type="ChEBI" id="CHEBI:456216"/>
        <dbReference type="EC" id="5.6.2.4"/>
    </reaction>
</comment>
<dbReference type="GO" id="GO:0005634">
    <property type="term" value="C:nucleus"/>
    <property type="evidence" value="ECO:0007669"/>
    <property type="project" value="UniProtKB-SubCell"/>
</dbReference>
<dbReference type="AlphaFoldDB" id="A0A8X7XFS5"/>
<evidence type="ECO:0000259" key="19">
    <source>
        <dbReference type="PROSITE" id="PS50249"/>
    </source>
</evidence>
<dbReference type="InterPro" id="IPR023239">
    <property type="entry name" value="BRISC_Abraxas1"/>
</dbReference>
<dbReference type="EMBL" id="JAATIS010001241">
    <property type="protein sequence ID" value="KAG2466539.1"/>
    <property type="molecule type" value="Genomic_DNA"/>
</dbReference>
<evidence type="ECO:0000256" key="2">
    <source>
        <dbReference type="ARBA" id="ARBA00007890"/>
    </source>
</evidence>